<evidence type="ECO:0000256" key="3">
    <source>
        <dbReference type="ARBA" id="ARBA00022617"/>
    </source>
</evidence>
<gene>
    <name evidence="11" type="ORF">V1264_020050</name>
</gene>
<dbReference type="PANTHER" id="PTHR46458:SF1">
    <property type="entry name" value="GEO09476P1"/>
    <property type="match status" value="1"/>
</dbReference>
<keyword evidence="12" id="KW-1185">Reference proteome</keyword>
<evidence type="ECO:0000259" key="10">
    <source>
        <dbReference type="PROSITE" id="PS01033"/>
    </source>
</evidence>
<keyword evidence="5" id="KW-0479">Metal-binding</keyword>
<organism evidence="11 12">
    <name type="scientific">Littorina saxatilis</name>
    <dbReference type="NCBI Taxonomy" id="31220"/>
    <lineage>
        <taxon>Eukaryota</taxon>
        <taxon>Metazoa</taxon>
        <taxon>Spiralia</taxon>
        <taxon>Lophotrochozoa</taxon>
        <taxon>Mollusca</taxon>
        <taxon>Gastropoda</taxon>
        <taxon>Caenogastropoda</taxon>
        <taxon>Littorinimorpha</taxon>
        <taxon>Littorinoidea</taxon>
        <taxon>Littorinidae</taxon>
        <taxon>Littorina</taxon>
    </lineage>
</organism>
<evidence type="ECO:0000256" key="9">
    <source>
        <dbReference type="SAM" id="MobiDB-lite"/>
    </source>
</evidence>
<reference evidence="11 12" key="1">
    <citation type="submission" date="2024-02" db="EMBL/GenBank/DDBJ databases">
        <title>Chromosome-scale genome assembly of the rough periwinkle Littorina saxatilis.</title>
        <authorList>
            <person name="De Jode A."/>
            <person name="Faria R."/>
            <person name="Formenti G."/>
            <person name="Sims Y."/>
            <person name="Smith T.P."/>
            <person name="Tracey A."/>
            <person name="Wood J.M.D."/>
            <person name="Zagrodzka Z.B."/>
            <person name="Johannesson K."/>
            <person name="Butlin R.K."/>
            <person name="Leder E.H."/>
        </authorList>
    </citation>
    <scope>NUCLEOTIDE SEQUENCE [LARGE SCALE GENOMIC DNA]</scope>
    <source>
        <strain evidence="11">Snail1</strain>
        <tissue evidence="11">Muscle</tissue>
    </source>
</reference>
<keyword evidence="3" id="KW-0349">Heme</keyword>
<keyword evidence="4" id="KW-0561">Oxygen transport</keyword>
<dbReference type="Proteomes" id="UP001374579">
    <property type="component" value="Unassembled WGS sequence"/>
</dbReference>
<dbReference type="PROSITE" id="PS01033">
    <property type="entry name" value="GLOBIN"/>
    <property type="match status" value="1"/>
</dbReference>
<dbReference type="InterPro" id="IPR012292">
    <property type="entry name" value="Globin/Proto"/>
</dbReference>
<dbReference type="CDD" id="cd01040">
    <property type="entry name" value="Mb-like"/>
    <property type="match status" value="1"/>
</dbReference>
<evidence type="ECO:0000313" key="12">
    <source>
        <dbReference type="Proteomes" id="UP001374579"/>
    </source>
</evidence>
<dbReference type="AlphaFoldDB" id="A0AAN9BAG5"/>
<dbReference type="Gene3D" id="1.10.490.10">
    <property type="entry name" value="Globins"/>
    <property type="match status" value="1"/>
</dbReference>
<evidence type="ECO:0000256" key="7">
    <source>
        <dbReference type="ARBA" id="ARBA00023179"/>
    </source>
</evidence>
<feature type="region of interest" description="Disordered" evidence="9">
    <location>
        <begin position="1"/>
        <end position="40"/>
    </location>
</feature>
<feature type="compositionally biased region" description="Basic and acidic residues" evidence="9">
    <location>
        <begin position="240"/>
        <end position="254"/>
    </location>
</feature>
<feature type="compositionally biased region" description="Basic residues" evidence="9">
    <location>
        <begin position="1"/>
        <end position="10"/>
    </location>
</feature>
<evidence type="ECO:0000256" key="8">
    <source>
        <dbReference type="ARBA" id="ARBA00030087"/>
    </source>
</evidence>
<comment type="caution">
    <text evidence="11">The sequence shown here is derived from an EMBL/GenBank/DDBJ whole genome shotgun (WGS) entry which is preliminary data.</text>
</comment>
<dbReference type="GO" id="GO:0005344">
    <property type="term" value="F:oxygen carrier activity"/>
    <property type="evidence" value="ECO:0007669"/>
    <property type="project" value="UniProtKB-KW"/>
</dbReference>
<dbReference type="InterPro" id="IPR000971">
    <property type="entry name" value="Globin"/>
</dbReference>
<evidence type="ECO:0000256" key="4">
    <source>
        <dbReference type="ARBA" id="ARBA00022621"/>
    </source>
</evidence>
<dbReference type="EMBL" id="JBAMIC010000010">
    <property type="protein sequence ID" value="KAK7101713.1"/>
    <property type="molecule type" value="Genomic_DNA"/>
</dbReference>
<dbReference type="SUPFAM" id="SSF46458">
    <property type="entry name" value="Globin-like"/>
    <property type="match status" value="1"/>
</dbReference>
<evidence type="ECO:0000256" key="6">
    <source>
        <dbReference type="ARBA" id="ARBA00023004"/>
    </source>
</evidence>
<dbReference type="InterPro" id="IPR044399">
    <property type="entry name" value="Mb-like_M"/>
</dbReference>
<sequence>MGKAISKRHIQVSGGRATGTDGKKDKPTTTPTAGSLISIPQIEVSVQKESQSTDTCDDVAAGLTSYATDNSDNPQRKKVAKDTVNDLTGLTYRQCKAVQKSWKALTASNPNQLGVQFFMRFFLNYPDYRNFYSNFRSDSDTSNKEVNRRELRVLRDTATMHDLAAAYMESLTTIFNMLDNQDEVMVILDSLTDRHLPRGVLSLHFQDRTPGMGKSTRKGCMEEAAWPPRVTEPVPPLTSKDGEHSTVPSLDREMRGGCGCEGSLITKT</sequence>
<proteinExistence type="predicted"/>
<keyword evidence="7" id="KW-0514">Muscle protein</keyword>
<dbReference type="PANTHER" id="PTHR46458">
    <property type="entry name" value="BLR2807 PROTEIN"/>
    <property type="match status" value="1"/>
</dbReference>
<dbReference type="GO" id="GO:0019825">
    <property type="term" value="F:oxygen binding"/>
    <property type="evidence" value="ECO:0007669"/>
    <property type="project" value="InterPro"/>
</dbReference>
<name>A0AAN9BAG5_9CAEN</name>
<dbReference type="GO" id="GO:0046872">
    <property type="term" value="F:metal ion binding"/>
    <property type="evidence" value="ECO:0007669"/>
    <property type="project" value="UniProtKB-KW"/>
</dbReference>
<keyword evidence="6" id="KW-0408">Iron</keyword>
<evidence type="ECO:0000313" key="11">
    <source>
        <dbReference type="EMBL" id="KAK7101713.1"/>
    </source>
</evidence>
<evidence type="ECO:0000256" key="1">
    <source>
        <dbReference type="ARBA" id="ARBA00013895"/>
    </source>
</evidence>
<accession>A0AAN9BAG5</accession>
<evidence type="ECO:0000256" key="2">
    <source>
        <dbReference type="ARBA" id="ARBA00022448"/>
    </source>
</evidence>
<feature type="region of interest" description="Disordered" evidence="9">
    <location>
        <begin position="228"/>
        <end position="254"/>
    </location>
</feature>
<protein>
    <recommendedName>
        <fullName evidence="1">Globin</fullName>
    </recommendedName>
    <alternativeName>
        <fullName evidence="8">Myoglobin</fullName>
    </alternativeName>
</protein>
<dbReference type="InterPro" id="IPR009050">
    <property type="entry name" value="Globin-like_sf"/>
</dbReference>
<keyword evidence="2" id="KW-0813">Transport</keyword>
<feature type="domain" description="Globin" evidence="10">
    <location>
        <begin position="89"/>
        <end position="268"/>
    </location>
</feature>
<evidence type="ECO:0000256" key="5">
    <source>
        <dbReference type="ARBA" id="ARBA00022723"/>
    </source>
</evidence>
<dbReference type="GO" id="GO:0020037">
    <property type="term" value="F:heme binding"/>
    <property type="evidence" value="ECO:0007669"/>
    <property type="project" value="InterPro"/>
</dbReference>
<dbReference type="InterPro" id="IPR050532">
    <property type="entry name" value="Globin-like_OT"/>
</dbReference>